<dbReference type="InterPro" id="IPR011706">
    <property type="entry name" value="Cu-oxidase_C"/>
</dbReference>
<proteinExistence type="inferred from homology"/>
<dbReference type="GO" id="GO:0016491">
    <property type="term" value="F:oxidoreductase activity"/>
    <property type="evidence" value="ECO:0007669"/>
    <property type="project" value="InterPro"/>
</dbReference>
<evidence type="ECO:0000313" key="7">
    <source>
        <dbReference type="Proteomes" id="UP000029121"/>
    </source>
</evidence>
<organism evidence="6 7">
    <name type="scientific">Capsella rubella</name>
    <dbReference type="NCBI Taxonomy" id="81985"/>
    <lineage>
        <taxon>Eukaryota</taxon>
        <taxon>Viridiplantae</taxon>
        <taxon>Streptophyta</taxon>
        <taxon>Embryophyta</taxon>
        <taxon>Tracheophyta</taxon>
        <taxon>Spermatophyta</taxon>
        <taxon>Magnoliopsida</taxon>
        <taxon>eudicotyledons</taxon>
        <taxon>Gunneridae</taxon>
        <taxon>Pentapetalae</taxon>
        <taxon>rosids</taxon>
        <taxon>malvids</taxon>
        <taxon>Brassicales</taxon>
        <taxon>Brassicaceae</taxon>
        <taxon>Camelineae</taxon>
        <taxon>Capsella</taxon>
    </lineage>
</organism>
<evidence type="ECO:0000256" key="2">
    <source>
        <dbReference type="ARBA" id="ARBA00023180"/>
    </source>
</evidence>
<dbReference type="AlphaFoldDB" id="R0FA47"/>
<reference evidence="7" key="1">
    <citation type="journal article" date="2013" name="Nat. Genet.">
        <title>The Capsella rubella genome and the genomic consequences of rapid mating system evolution.</title>
        <authorList>
            <person name="Slotte T."/>
            <person name="Hazzouri K.M."/>
            <person name="Agren J.A."/>
            <person name="Koenig D."/>
            <person name="Maumus F."/>
            <person name="Guo Y.L."/>
            <person name="Steige K."/>
            <person name="Platts A.E."/>
            <person name="Escobar J.S."/>
            <person name="Newman L.K."/>
            <person name="Wang W."/>
            <person name="Mandakova T."/>
            <person name="Vello E."/>
            <person name="Smith L.M."/>
            <person name="Henz S.R."/>
            <person name="Steffen J."/>
            <person name="Takuno S."/>
            <person name="Brandvain Y."/>
            <person name="Coop G."/>
            <person name="Andolfatto P."/>
            <person name="Hu T.T."/>
            <person name="Blanchette M."/>
            <person name="Clark R.M."/>
            <person name="Quesneville H."/>
            <person name="Nordborg M."/>
            <person name="Gaut B.S."/>
            <person name="Lysak M.A."/>
            <person name="Jenkins J."/>
            <person name="Grimwood J."/>
            <person name="Chapman J."/>
            <person name="Prochnik S."/>
            <person name="Shu S."/>
            <person name="Rokhsar D."/>
            <person name="Schmutz J."/>
            <person name="Weigel D."/>
            <person name="Wright S.I."/>
        </authorList>
    </citation>
    <scope>NUCLEOTIDE SEQUENCE [LARGE SCALE GENOMIC DNA]</scope>
    <source>
        <strain evidence="7">cv. Monte Gargano</strain>
    </source>
</reference>
<dbReference type="SUPFAM" id="SSF49503">
    <property type="entry name" value="Cupredoxins"/>
    <property type="match status" value="3"/>
</dbReference>
<dbReference type="Pfam" id="PF07731">
    <property type="entry name" value="Cu-oxidase_2"/>
    <property type="match status" value="1"/>
</dbReference>
<evidence type="ECO:0000256" key="1">
    <source>
        <dbReference type="ARBA" id="ARBA00010609"/>
    </source>
</evidence>
<evidence type="ECO:0000259" key="3">
    <source>
        <dbReference type="Pfam" id="PF00394"/>
    </source>
</evidence>
<feature type="domain" description="Plastocyanin-like" evidence="3">
    <location>
        <begin position="157"/>
        <end position="285"/>
    </location>
</feature>
<dbReference type="GO" id="GO:0005507">
    <property type="term" value="F:copper ion binding"/>
    <property type="evidence" value="ECO:0007669"/>
    <property type="project" value="InterPro"/>
</dbReference>
<accession>R0FA47</accession>
<keyword evidence="2" id="KW-0325">Glycoprotein</keyword>
<dbReference type="PANTHER" id="PTHR11709:SF267">
    <property type="entry name" value="MULTI-COPPER OXIDASE TYPE I FAMILY PROTEIN-RELATED"/>
    <property type="match status" value="1"/>
</dbReference>
<evidence type="ECO:0000259" key="5">
    <source>
        <dbReference type="Pfam" id="PF07732"/>
    </source>
</evidence>
<sequence>MGWWLHGGVWMMMTTTIIYFVNAGDTLYYNWRVTYGDITTRPSLGILINGEFPGPEIRSLTNDSLVIHVHNDLDEPFLLSWNGVHMRKNSYQDGVFGTTCPIPPGKNYTYNFQVKDQIGSYYYFPSLDVQKAAGGYGSLRIYSLPHIPLPFPEPARDITLLIGNWYRRDHKTLKKILDKGRKLKTTPDGVLINGQGLSYVSTLTVEAGKTYRFRISNVGLQTCLNFEILGHQLKLIEVEGTHTVQSVYTSLDIHVGQTYSVLVTMDQPPHNYSIVASTRFIHVEHSMGVNLHYSNSKGLKIIHARRPEVDDVEWSIKQAQSIRTNLTAFGPSTDPQGDNHYGKMKISRTLILESSAALVKRRQRYAINGVSFVPADTPLKLADYFKIKDVFKVGSIPDKPRRGGEMRLDTSVMGADHNAFIEIIFQNREKIVQSYHLDGYNFWVVGINKGTWSKASRRGYNLKDAVSRSTTQVYPESWTAIYVALDNVGMWNLRSQFWPRQYLGQQFYLRVHSPGHSHKDEFPLPKNVLLCGRASNRTQDYHHSVDP</sequence>
<dbReference type="EMBL" id="KB870811">
    <property type="protein sequence ID" value="EOA18561.1"/>
    <property type="molecule type" value="Genomic_DNA"/>
</dbReference>
<name>R0FA47_9BRAS</name>
<comment type="similarity">
    <text evidence="1">Belongs to the multicopper oxidase family.</text>
</comment>
<dbReference type="Pfam" id="PF07732">
    <property type="entry name" value="Cu-oxidase_3"/>
    <property type="match status" value="1"/>
</dbReference>
<dbReference type="InterPro" id="IPR011707">
    <property type="entry name" value="Cu-oxidase-like_N"/>
</dbReference>
<dbReference type="InterPro" id="IPR001117">
    <property type="entry name" value="Cu-oxidase_2nd"/>
</dbReference>
<dbReference type="PANTHER" id="PTHR11709">
    <property type="entry name" value="MULTI-COPPER OXIDASE"/>
    <property type="match status" value="1"/>
</dbReference>
<dbReference type="Proteomes" id="UP000029121">
    <property type="component" value="Unassembled WGS sequence"/>
</dbReference>
<dbReference type="Pfam" id="PF00394">
    <property type="entry name" value="Cu-oxidase"/>
    <property type="match status" value="1"/>
</dbReference>
<keyword evidence="7" id="KW-1185">Reference proteome</keyword>
<gene>
    <name evidence="6" type="ORF">CARUB_v10007118mg</name>
</gene>
<evidence type="ECO:0000259" key="4">
    <source>
        <dbReference type="Pfam" id="PF07731"/>
    </source>
</evidence>
<dbReference type="InterPro" id="IPR045087">
    <property type="entry name" value="Cu-oxidase_fam"/>
</dbReference>
<dbReference type="STRING" id="81985.R0FA47"/>
<protein>
    <submittedName>
        <fullName evidence="6">Uncharacterized protein</fullName>
    </submittedName>
</protein>
<dbReference type="FunFam" id="2.60.40.420:FF:000016">
    <property type="entry name" value="Monocopper oxidase-like protein"/>
    <property type="match status" value="1"/>
</dbReference>
<dbReference type="InterPro" id="IPR008972">
    <property type="entry name" value="Cupredoxin"/>
</dbReference>
<evidence type="ECO:0000313" key="6">
    <source>
        <dbReference type="EMBL" id="EOA18561.1"/>
    </source>
</evidence>
<dbReference type="eggNOG" id="KOG1263">
    <property type="taxonomic scope" value="Eukaryota"/>
</dbReference>
<feature type="domain" description="Plastocyanin-like" evidence="4">
    <location>
        <begin position="376"/>
        <end position="512"/>
    </location>
</feature>
<dbReference type="Gene3D" id="2.60.40.420">
    <property type="entry name" value="Cupredoxins - blue copper proteins"/>
    <property type="match status" value="3"/>
</dbReference>
<feature type="domain" description="Plastocyanin-like" evidence="5">
    <location>
        <begin position="44"/>
        <end position="143"/>
    </location>
</feature>